<evidence type="ECO:0000313" key="14">
    <source>
        <dbReference type="Proteomes" id="UP000284842"/>
    </source>
</evidence>
<feature type="compositionally biased region" description="Basic and acidic residues" evidence="11">
    <location>
        <begin position="4295"/>
        <end position="4315"/>
    </location>
</feature>
<evidence type="ECO:0000259" key="12">
    <source>
        <dbReference type="PROSITE" id="PS50234"/>
    </source>
</evidence>
<keyword evidence="6 10" id="KW-0547">Nucleotide-binding</keyword>
<comment type="function">
    <text evidence="10">Nuclear chaperone required for maturation and nuclear export of pre-60S ribosome subunits.</text>
</comment>
<dbReference type="GO" id="GO:0005654">
    <property type="term" value="C:nucleoplasm"/>
    <property type="evidence" value="ECO:0007669"/>
    <property type="project" value="UniProtKB-SubCell"/>
</dbReference>
<dbReference type="InterPro" id="IPR036465">
    <property type="entry name" value="vWFA_dom_sf"/>
</dbReference>
<feature type="compositionally biased region" description="Basic and acidic residues" evidence="11">
    <location>
        <begin position="3887"/>
        <end position="3898"/>
    </location>
</feature>
<feature type="compositionally biased region" description="Basic and acidic residues" evidence="11">
    <location>
        <begin position="4331"/>
        <end position="4340"/>
    </location>
</feature>
<evidence type="ECO:0000256" key="2">
    <source>
        <dbReference type="ARBA" id="ARBA00004642"/>
    </source>
</evidence>
<protein>
    <recommendedName>
        <fullName evidence="4 10">Midasin</fullName>
    </recommendedName>
</protein>
<keyword evidence="14" id="KW-1185">Reference proteome</keyword>
<dbReference type="OrthoDB" id="5186at2759"/>
<evidence type="ECO:0000256" key="8">
    <source>
        <dbReference type="ARBA" id="ARBA00023186"/>
    </source>
</evidence>
<evidence type="ECO:0000256" key="11">
    <source>
        <dbReference type="SAM" id="MobiDB-lite"/>
    </source>
</evidence>
<dbReference type="InterPro" id="IPR002035">
    <property type="entry name" value="VWF_A"/>
</dbReference>
<gene>
    <name evidence="13" type="ORF">CVT24_004521</name>
</gene>
<dbReference type="FunCoup" id="A0A409YBU1">
    <property type="interactions" value="346"/>
</dbReference>
<dbReference type="InterPro" id="IPR040848">
    <property type="entry name" value="AAA_lid_7"/>
</dbReference>
<dbReference type="Pfam" id="PF17867">
    <property type="entry name" value="AAA_lid_7"/>
    <property type="match status" value="3"/>
</dbReference>
<feature type="compositionally biased region" description="Acidic residues" evidence="11">
    <location>
        <begin position="3944"/>
        <end position="3993"/>
    </location>
</feature>
<dbReference type="GO" id="GO:0016887">
    <property type="term" value="F:ATP hydrolysis activity"/>
    <property type="evidence" value="ECO:0007669"/>
    <property type="project" value="InterPro"/>
</dbReference>
<dbReference type="PROSITE" id="PS50234">
    <property type="entry name" value="VWFA"/>
    <property type="match status" value="1"/>
</dbReference>
<dbReference type="Pfam" id="PF17865">
    <property type="entry name" value="AAA_lid_5"/>
    <property type="match status" value="1"/>
</dbReference>
<dbReference type="GO" id="GO:0005524">
    <property type="term" value="F:ATP binding"/>
    <property type="evidence" value="ECO:0007669"/>
    <property type="project" value="UniProtKB-KW"/>
</dbReference>
<dbReference type="PANTHER" id="PTHR48103">
    <property type="entry name" value="MIDASIN-RELATED"/>
    <property type="match status" value="1"/>
</dbReference>
<accession>A0A409YBU1</accession>
<dbReference type="Pfam" id="PF07728">
    <property type="entry name" value="AAA_5"/>
    <property type="match status" value="8"/>
</dbReference>
<dbReference type="STRING" id="181874.A0A409YBU1"/>
<sequence length="4760" mass="529588">MSIWANIHNPLNINLHRQTKRLRSLIPSDSKHLQTLEHVAATHQLLATLSSLLAEPAYTKIVARLYQPILLDLCARWLQGTENIEQKLVALCYLLEVHEELFSIFHLFLQKFYPQGPLALVLHVSSPASLGNQRLHHLLLAYYRTLQVNRELPEDNYWSLEPLSRLIWSSGIDNAVRLLAIRCYAMQSGMGEKERSLLEKDVLGAPCEAECDMEYGQNLDGSPTFVDGWILPVIEVRRVEEERNEIASPGDFYEWDGEDTEEIDATDLCPLTCNLYGVLLVKSTPQNRQDSPLVPTNSSISALRQLGLHLSLRLPTLLTSAPSAGKSLLLSHLARVVHPDQQNQIVTIHLADTSLDPRALLGSYVSSTTHPGNFEWRDGVLVRAMHHGKWVVLEDVDKGSNEVLGVLNPLIESLGPDKWIGGRARIDVPGRGQVVADDRFMIFATRSLLPFKEGFPSATFYGSHKFTEIQVETPLPSELLQIVNTKFSRLAGRPSQAIIQFWTDMCAVPVPSAMRSIGLRELEKYCQRIQGLLGPDFHLMDTSEDEIPGPTLSQIFTNPSLREDMYLEARDVFFGSGGMSSSTENYLKQLATVAAFHHGLDSERQAWVLEGKVPSLELQKDANGQTKSLAIGSTRLYAQPSSQAMSNSTRPFALHRPALLLLSRISKAITHNEPILLTGETGTGKTSVITHLASLLNHPLISLNLSHQTESSDLIGGLKPIDARIPGSALQEKFMTLFGATFSRKKNEKFATEVRKAVNEQKWKRAAGLWKESVRLALERFHAKSAVQDSAANEDRESNNNTPRKRRKMDTPESTSIALWSNFLQEVEGFEKHHVQGQGKLAFGFIEGPLVKAIRTGQWILLDEVNLASAETLECISSLLHGPTASITLTEQGALEPVPRHPDFRLFACMNPATDVGKKDLPPNIRSRFTEIDVPPPDNDKETLLAIISQYIGHIALSDKGLIMDVAEFYRAVKAVAQSRQIADGSNHRPHFSMRTLTRALTFASDTASTYGLRRSVWEGCLMAFTMALDKESAKVVMGLAQKHLLAGVRNPASLLSKEPSAPKSGEYVKFGPYYLEMGPLECNMGEDYIMTPSVHQKLIDLARIILTRRFPVLIEGPTSSGKTSSVEYLAKRTGHKFVRINNHEHTDIQEYIGSYVSDPVTGKLVFKDGLLVQALRDGSWIVLDELNLAPSDVLEALNRLLDDNRELVIPETHEVVRPHPHFMLFATQNPPGLYAGRKVLSRAFRNRFLEVHFDDVPQDELETILCQRCKIAPSYGKKIVEVFRDLQKRRQTSRIFESKQGFATLRDLFRWAGRDAVGYQELAENGYMLLAERVRNQDDKMVVKEVIQSVMNVTIDERSMYDLEKPPDEMLSFLGRVVPSTSHLVWTQAIKRLYVLLCRALKFNEPVLLVGETGCGKTSICQVYAEAEGQRLITLNCHQNTETADLIGGLRPLRNRAAVQSSLLQEAVSVLRECGVDEGSLSLNTLEKTLLGTLKGIDLDEAKQARLHGIYQQLQQSRAIFEWNDGPLIDAMNNGHLFLLDEISLADDSVLERLNSVLEPSRTIVLAERGGTDSSQATIHASDPFRLVATMNPGGDYGKKELSPALRNRFTEIWVPPVEDRADLELIVQSLWGSEDLKGYTVPLLDFAEWLCSQVGDKSIMSIRDILAWINFMNSMHKSRRIPPDELFHHGAYMTYLDGLGALPQCSGYSSAGLVELRSKAQHALQQFVPLKQPLESVSSPLDSDSSIEIGSFALHKGPEESIPPPFNFHAPTTLNNAMRLIRACQVPKPILLEGSPGVGKTSLVTALAQLAGHRLHRINLSDQTDLIDLFGSDLPVEGGVPGEFSWKDADFLQALQQGHWVLLDEMNLAPQAVLEGLNAALDHRGTIYIPELNRSFVRHPSFRIFAAQNPINQGGGRKGLPKSFVNRFSKVYVDELTADDLHLVCSQLFPSVETGLITSMIRFNSQLNRAVSVERTFGQDGSPWEFNLRDILRWGSLMADESNQYHPKAYFPAIYQSRFRNQSDKRAAADIFVAAFPNTPIENQTPDWKLSEDRVHIGHSCTPRNNFIARRRPPRMLKRHLSSLESLAHSTNHSWLAILTGSRATGKSSIVRLWANMTGNPLDEISVNSSTDTMDILGSFEQVDLRRSASTLVEALLLCVDLDTKTRSGSENLTQSQHQVRCIHRSLQDSTSDVHSLLSEALNVATTLTQHVPNRHRDYEEIARLISSTLASDNTSKFQWVDGPLVRAMKTGRWVLLDGANLCNPSVLDRLNSLCESNGFLTLSERGFINGAVETIRPHPNFRLFMSVDPHYGELSRAMRNRGIEIAIIAENTADDLQILGQYHRLPHIDFGRHNSLVMADAVKRSIISIGASHVAEVVSTGRTIDQDANLSSLLDDVPNLLNARYRQDILEQWIFVLSRTVHPAIIPYLIRAWQCASPSGFDGVLFSAFLGYMTTNLIPLLENCGDSSPLPHFVDWPLRFHLNHQIRSSMTPDIQQWVRYDQANLAVGLFLHEHNRSLLSGDNNKCSAAIREIKKIACDVLESLTSTSKDVLENCAASSHLAFSTLGNAKGLMTVISAHPFNFSEMQSLSLELLTMLNESPKPFEKLSELVRHLFDSVSLKSGQALHALWGALYEAPLSDQAQHAIDNANSLARKLVCSGKSLALAAHAYLAMCVEALPTPLQLEHENEISKIRLLVDQSSTTAFSKSTLGLPSLDGVSHQSLILELRLLSFGNAQKHTEGTMVRLVQTNLLDQSPLARLIAYRHLLWAKESGQPSCANLFSAQLELLEGLFRIRPITDELSGPSMLLRPLVLRSIVHDCDLGNAQLSNLSTREIEIRHHVNMTLASQYGQPSRKQLLMDTFLTVISTVFFALMPAERRSIPLSLPSKASFSQVLSDTQSKIDPTILEIIRSELLPLVPESFSPHGEASLSSIAENWLSIGVVLCKIMIPDTPVDPAAFANSTTTRLQCRRNDLLTQLELQSTLERLLTGMDENPVTERIRMELSRIESKLEGLPEYPERADVQRVHLYWSEVFQFRDSVISKLEGLRKAIVNGDVDVANREHVMQESLSSFSQRLGIAYPELVDITRILRYSLLCIRLGLHLLVVSKAGLEASDSGKMAVTSSILTFPILEGSFNLVDNLRMRSLSGNDVFQSLLLRLAAVAFQKAEGLSVVQPEILQSLYEHAAGLWRVDRAKEQQRAAEAGSLYRPSKIDYESATDAEIEEAELKEMFPTYEEEEGESGTNTGGKAPPTELVPKTCIPPWVEIHLFLPLGEFHARLELLDSFRRYLSSLSTSEGAQDSSLMSRVSRILSSSYHRHNLVSDSVQKRITDQQILLEKEVAAFIKLASWKDTNVHALKQSAQTTHRQLYKITRKFQALLREPIVQNVETLKDAESISTLLPSPPSLNEKQATLLEGVFQVRYEKYLEVVKSTLSKAVQSRSASLIAKLADEITDQSKALASISISAAEEEQRIRHKKALLVRKRKAWSDLLRELKRGGLSSNLKADTLRQNTDEQWLRELPIIEEGVLQHRTELRRSEHYFFKLCRLLPELRSSVATHHPDLTTKEIQKGLMFLESGVSLAIELRGRLSALLNMSTGISTVMARMHQLQSTNAKPVYARNAGLYTCSLSLMLSKIYSGLNDLSMAAKAAQELDTQMLLPDGLDNLLAAISFSRQSCSRIADVVSASHLSFITSSEVDILTQCETCIKDVKSYISASKNGCERFAFLLAPLEEWLSNQTISPLIISHSPVDLPCDPKALIDRILSSAQSMLGSTRLQKVSDDDDDPGKYILDGASFVREFSHLLNTNGIQSALRALLISISSPKDLRSTLGTVLPYLDVYQHLMENQVAQHIQWTKSLFKLNHVLYSLLQSLCEKGFCQPPDPDDSGKGEDSKEAGTQEGVGVGEGVGEKNVSNEIEEESQVEGLQGQTEENDQPEKHESGDALEMDNDFGGELEDVPDDGSEKEEDDSDDDGQEDFDEALGELDELDENAVDEKMWGDEKGPEDTDRPDQKSNDDHAQQQSDSSEIAAKEGPKDQSKKEQQEKVDGEQQPDVEEEKNDEADDPMEGNEDAADDPKANGAPMDEHVADADTLDLPDDLQLGAEDVEMNDVQEMEDDPSHDEDGDEEMEDATSERGAQDEDTTPPDSKDEPTQAPDGAVEEEDPTDSAVPQEQEETEDDTNPSADSVATPDLSTGDGVDMDEGNQGDTKQPSSSKPNQQGSANGPDSLSDPSKDGAADDDNSAMSAEDNHPMSSKTEPDNQAAGAASQGVQQGQEPSDAHVGPSTDQPRSLGDSLKEISHRFEEILNSEKDHPSEPSTAHDAQPSQVEYLRPEDADHDMQALGPALDEKMANLDQLNIVDNDEVVEDENVAMDVDEVLHHEKHQIPDLAQQHQPPQPQGKDQQKAEKGALLQHALQETDIPIQPEVQKALGEVQRSKDDDYAVEQQLRTWRSSEYPDSGAEAIWRSYESLTQDLAYALCEQLRLILEPTLATRLKGDYRTGKRLNMKKVISYIASDYTKDKIWLRRTRPSQREYQVLISLDDSRSMAESHSIHLAYQTLALISKALNRLESGDIGIAKFGETVDLLHGFDEGAITNQAGTKIVNSFRFTQKATNVLSLLEQSLQILETARERKAMNSASSADLWQLQIIISDGMCQDHQKLRTVLRKAEEQRVMIVFIILDSLHSNPSGAESGGKPPQGSILSMDTAEFTNVNGKMELQLRKYLDTFPFEYYVVLRDVEALPDVLAGTLKQFFERISEE</sequence>
<organism evidence="13 14">
    <name type="scientific">Panaeolus cyanescens</name>
    <dbReference type="NCBI Taxonomy" id="181874"/>
    <lineage>
        <taxon>Eukaryota</taxon>
        <taxon>Fungi</taxon>
        <taxon>Dikarya</taxon>
        <taxon>Basidiomycota</taxon>
        <taxon>Agaricomycotina</taxon>
        <taxon>Agaricomycetes</taxon>
        <taxon>Agaricomycetidae</taxon>
        <taxon>Agaricales</taxon>
        <taxon>Agaricineae</taxon>
        <taxon>Galeropsidaceae</taxon>
        <taxon>Panaeolus</taxon>
    </lineage>
</organism>
<feature type="region of interest" description="Disordered" evidence="11">
    <location>
        <begin position="787"/>
        <end position="813"/>
    </location>
</feature>
<dbReference type="InterPro" id="IPR027417">
    <property type="entry name" value="P-loop_NTPase"/>
</dbReference>
<keyword evidence="8 10" id="KW-0143">Chaperone</keyword>
<proteinExistence type="inferred from homology"/>
<name>A0A409YBU1_9AGAR</name>
<feature type="compositionally biased region" description="Basic and acidic residues" evidence="11">
    <location>
        <begin position="4030"/>
        <end position="4049"/>
    </location>
</feature>
<dbReference type="Gene3D" id="3.40.50.300">
    <property type="entry name" value="P-loop containing nucleotide triphosphate hydrolases"/>
    <property type="match status" value="6"/>
</dbReference>
<dbReference type="SUPFAM" id="SSF52540">
    <property type="entry name" value="P-loop containing nucleoside triphosphate hydrolases"/>
    <property type="match status" value="6"/>
</dbReference>
<comment type="caution">
    <text evidence="13">The sequence shown here is derived from an EMBL/GenBank/DDBJ whole genome shotgun (WGS) entry which is preliminary data.</text>
</comment>
<keyword evidence="7 10" id="KW-0067">ATP-binding</keyword>
<dbReference type="GO" id="GO:0000027">
    <property type="term" value="P:ribosomal large subunit assembly"/>
    <property type="evidence" value="ECO:0007669"/>
    <property type="project" value="InterPro"/>
</dbReference>
<evidence type="ECO:0000256" key="4">
    <source>
        <dbReference type="ARBA" id="ARBA00017143"/>
    </source>
</evidence>
<feature type="compositionally biased region" description="Polar residues" evidence="11">
    <location>
        <begin position="4206"/>
        <end position="4231"/>
    </location>
</feature>
<dbReference type="FunFam" id="3.40.50.300:FF:000142">
    <property type="entry name" value="Midasin"/>
    <property type="match status" value="1"/>
</dbReference>
<dbReference type="SMART" id="SM00382">
    <property type="entry name" value="AAA"/>
    <property type="match status" value="5"/>
</dbReference>
<dbReference type="InterPro" id="IPR011704">
    <property type="entry name" value="ATPase_dyneun-rel_AAA"/>
</dbReference>
<dbReference type="Proteomes" id="UP000284842">
    <property type="component" value="Unassembled WGS sequence"/>
</dbReference>
<feature type="compositionally biased region" description="Acidic residues" evidence="11">
    <location>
        <begin position="4051"/>
        <end position="4074"/>
    </location>
</feature>
<keyword evidence="9 10" id="KW-0539">Nucleus</keyword>
<dbReference type="InterPro" id="IPR041190">
    <property type="entry name" value="Midasin_AAA_lid_5"/>
</dbReference>
<keyword evidence="5" id="KW-0597">Phosphoprotein</keyword>
<dbReference type="InParanoid" id="A0A409YBU1"/>
<dbReference type="InterPro" id="IPR025662">
    <property type="entry name" value="Sigma_54_int_dom_ATP-bd_1"/>
</dbReference>
<dbReference type="CDD" id="cd00009">
    <property type="entry name" value="AAA"/>
    <property type="match status" value="1"/>
</dbReference>
<dbReference type="GO" id="GO:0000055">
    <property type="term" value="P:ribosomal large subunit export from nucleus"/>
    <property type="evidence" value="ECO:0007669"/>
    <property type="project" value="TreeGrafter"/>
</dbReference>
<comment type="similarity">
    <text evidence="3 10">Belongs to the midasin family.</text>
</comment>
<dbReference type="InterPro" id="IPR048617">
    <property type="entry name" value="MDN1_AAA_lid_4"/>
</dbReference>
<feature type="compositionally biased region" description="Low complexity" evidence="11">
    <location>
        <begin position="4262"/>
        <end position="4275"/>
    </location>
</feature>
<reference evidence="13 14" key="1">
    <citation type="journal article" date="2018" name="Evol. Lett.">
        <title>Horizontal gene cluster transfer increased hallucinogenic mushroom diversity.</title>
        <authorList>
            <person name="Reynolds H.T."/>
            <person name="Vijayakumar V."/>
            <person name="Gluck-Thaler E."/>
            <person name="Korotkin H.B."/>
            <person name="Matheny P.B."/>
            <person name="Slot J.C."/>
        </authorList>
    </citation>
    <scope>NUCLEOTIDE SEQUENCE [LARGE SCALE GENOMIC DNA]</scope>
    <source>
        <strain evidence="13 14">2629</strain>
    </source>
</reference>
<dbReference type="Pfam" id="PF21108">
    <property type="entry name" value="MDN1_4th"/>
    <property type="match status" value="1"/>
</dbReference>
<dbReference type="SUPFAM" id="SSF53300">
    <property type="entry name" value="vWA-like"/>
    <property type="match status" value="1"/>
</dbReference>
<evidence type="ECO:0000256" key="10">
    <source>
        <dbReference type="PIRNR" id="PIRNR010340"/>
    </source>
</evidence>
<dbReference type="GO" id="GO:0005730">
    <property type="term" value="C:nucleolus"/>
    <property type="evidence" value="ECO:0007669"/>
    <property type="project" value="UniProtKB-SubCell"/>
</dbReference>
<evidence type="ECO:0000256" key="6">
    <source>
        <dbReference type="ARBA" id="ARBA00022741"/>
    </source>
</evidence>
<dbReference type="InterPro" id="IPR012099">
    <property type="entry name" value="Midasin"/>
</dbReference>
<evidence type="ECO:0000256" key="1">
    <source>
        <dbReference type="ARBA" id="ARBA00004604"/>
    </source>
</evidence>
<evidence type="ECO:0000256" key="3">
    <source>
        <dbReference type="ARBA" id="ARBA00007188"/>
    </source>
</evidence>
<evidence type="ECO:0000313" key="13">
    <source>
        <dbReference type="EMBL" id="PPR00460.1"/>
    </source>
</evidence>
<dbReference type="InterPro" id="IPR003593">
    <property type="entry name" value="AAA+_ATPase"/>
</dbReference>
<evidence type="ECO:0000256" key="5">
    <source>
        <dbReference type="ARBA" id="ARBA00022553"/>
    </source>
</evidence>
<evidence type="ECO:0000256" key="9">
    <source>
        <dbReference type="ARBA" id="ARBA00023242"/>
    </source>
</evidence>
<dbReference type="FunFam" id="3.40.50.300:FF:000712">
    <property type="entry name" value="Midasin"/>
    <property type="match status" value="1"/>
</dbReference>
<dbReference type="PIRSF" id="PIRSF010340">
    <property type="entry name" value="Midasin"/>
    <property type="match status" value="1"/>
</dbReference>
<evidence type="ECO:0000256" key="7">
    <source>
        <dbReference type="ARBA" id="ARBA00022840"/>
    </source>
</evidence>
<feature type="compositionally biased region" description="Acidic residues" evidence="11">
    <location>
        <begin position="4105"/>
        <end position="4132"/>
    </location>
</feature>
<dbReference type="FunFam" id="3.40.50.300:FF:001368">
    <property type="entry name" value="Midasin"/>
    <property type="match status" value="1"/>
</dbReference>
<feature type="domain" description="VWFA" evidence="12">
    <location>
        <begin position="4536"/>
        <end position="4757"/>
    </location>
</feature>
<feature type="region of interest" description="Disordered" evidence="11">
    <location>
        <begin position="4389"/>
        <end position="4408"/>
    </location>
</feature>
<dbReference type="GO" id="GO:0030687">
    <property type="term" value="C:preribosome, large subunit precursor"/>
    <property type="evidence" value="ECO:0007669"/>
    <property type="project" value="TreeGrafter"/>
</dbReference>
<feature type="compositionally biased region" description="Basic and acidic residues" evidence="11">
    <location>
        <begin position="3994"/>
        <end position="4020"/>
    </location>
</feature>
<dbReference type="Gene3D" id="3.40.50.410">
    <property type="entry name" value="von Willebrand factor, type A domain"/>
    <property type="match status" value="1"/>
</dbReference>
<dbReference type="PANTHER" id="PTHR48103:SF2">
    <property type="entry name" value="MIDASIN"/>
    <property type="match status" value="1"/>
</dbReference>
<dbReference type="PROSITE" id="PS00675">
    <property type="entry name" value="SIGMA54_INTERACT_1"/>
    <property type="match status" value="1"/>
</dbReference>
<dbReference type="EMBL" id="NHTK01001311">
    <property type="protein sequence ID" value="PPR00460.1"/>
    <property type="molecule type" value="Genomic_DNA"/>
</dbReference>
<comment type="subcellular location">
    <subcellularLocation>
        <location evidence="1">Nucleus</location>
        <location evidence="1">Nucleolus</location>
    </subcellularLocation>
    <subcellularLocation>
        <location evidence="2">Nucleus</location>
        <location evidence="2">Nucleoplasm</location>
    </subcellularLocation>
</comment>
<feature type="region of interest" description="Disordered" evidence="11">
    <location>
        <begin position="3237"/>
        <end position="3256"/>
    </location>
</feature>
<feature type="region of interest" description="Disordered" evidence="11">
    <location>
        <begin position="3882"/>
        <end position="4346"/>
    </location>
</feature>